<name>A0A371D3B3_9APHY</name>
<dbReference type="AlphaFoldDB" id="A0A371D3B3"/>
<evidence type="ECO:0000313" key="3">
    <source>
        <dbReference type="Proteomes" id="UP000256964"/>
    </source>
</evidence>
<reference evidence="2 3" key="1">
    <citation type="journal article" date="2018" name="Biotechnol. Biofuels">
        <title>Integrative visual omics of the white-rot fungus Polyporus brumalis exposes the biotechnological potential of its oxidative enzymes for delignifying raw plant biomass.</title>
        <authorList>
            <person name="Miyauchi S."/>
            <person name="Rancon A."/>
            <person name="Drula E."/>
            <person name="Hage H."/>
            <person name="Chaduli D."/>
            <person name="Favel A."/>
            <person name="Grisel S."/>
            <person name="Henrissat B."/>
            <person name="Herpoel-Gimbert I."/>
            <person name="Ruiz-Duenas F.J."/>
            <person name="Chevret D."/>
            <person name="Hainaut M."/>
            <person name="Lin J."/>
            <person name="Wang M."/>
            <person name="Pangilinan J."/>
            <person name="Lipzen A."/>
            <person name="Lesage-Meessen L."/>
            <person name="Navarro D."/>
            <person name="Riley R."/>
            <person name="Grigoriev I.V."/>
            <person name="Zhou S."/>
            <person name="Raouche S."/>
            <person name="Rosso M.N."/>
        </authorList>
    </citation>
    <scope>NUCLEOTIDE SEQUENCE [LARGE SCALE GENOMIC DNA]</scope>
    <source>
        <strain evidence="2 3">BRFM 1820</strain>
    </source>
</reference>
<protein>
    <submittedName>
        <fullName evidence="2">Uncharacterized protein</fullName>
    </submittedName>
</protein>
<accession>A0A371D3B3</accession>
<organism evidence="2 3">
    <name type="scientific">Lentinus brumalis</name>
    <dbReference type="NCBI Taxonomy" id="2498619"/>
    <lineage>
        <taxon>Eukaryota</taxon>
        <taxon>Fungi</taxon>
        <taxon>Dikarya</taxon>
        <taxon>Basidiomycota</taxon>
        <taxon>Agaricomycotina</taxon>
        <taxon>Agaricomycetes</taxon>
        <taxon>Polyporales</taxon>
        <taxon>Polyporaceae</taxon>
        <taxon>Lentinus</taxon>
    </lineage>
</organism>
<feature type="region of interest" description="Disordered" evidence="1">
    <location>
        <begin position="1"/>
        <end position="22"/>
    </location>
</feature>
<gene>
    <name evidence="2" type="ORF">OH76DRAFT_1406348</name>
</gene>
<keyword evidence="3" id="KW-1185">Reference proteome</keyword>
<proteinExistence type="predicted"/>
<sequence>MLVRPSLWKSPNSGRWARTRRDDCPDFRSGSLLEVSELQPTQQELRQDRDSPIRNKFWVVIGVSTGWIDRRGFIFPRVQCQTPLDVCIYMEDIEGVTVYSSSTASQMTSSSSSVI</sequence>
<dbReference type="Proteomes" id="UP000256964">
    <property type="component" value="Unassembled WGS sequence"/>
</dbReference>
<evidence type="ECO:0000256" key="1">
    <source>
        <dbReference type="SAM" id="MobiDB-lite"/>
    </source>
</evidence>
<dbReference type="EMBL" id="KZ857422">
    <property type="protein sequence ID" value="RDX46979.1"/>
    <property type="molecule type" value="Genomic_DNA"/>
</dbReference>
<evidence type="ECO:0000313" key="2">
    <source>
        <dbReference type="EMBL" id="RDX46979.1"/>
    </source>
</evidence>